<dbReference type="Gene3D" id="1.20.140.10">
    <property type="entry name" value="Butyryl-CoA Dehydrogenase, subunit A, domain 3"/>
    <property type="match status" value="1"/>
</dbReference>
<dbReference type="InterPro" id="IPR006091">
    <property type="entry name" value="Acyl-CoA_Oxase/DH_mid-dom"/>
</dbReference>
<dbReference type="Gene3D" id="2.40.110.10">
    <property type="entry name" value="Butyryl-CoA Dehydrogenase, subunit A, domain 2"/>
    <property type="match status" value="1"/>
</dbReference>
<evidence type="ECO:0000256" key="6">
    <source>
        <dbReference type="RuleBase" id="RU362125"/>
    </source>
</evidence>
<reference evidence="11" key="1">
    <citation type="submission" date="2016-10" db="EMBL/GenBank/DDBJ databases">
        <authorList>
            <person name="Varghese N."/>
            <person name="Submissions S."/>
        </authorList>
    </citation>
    <scope>NUCLEOTIDE SEQUENCE [LARGE SCALE GENOMIC DNA]</scope>
    <source>
        <strain evidence="11">CGMCC 1.8981</strain>
    </source>
</reference>
<dbReference type="InterPro" id="IPR009100">
    <property type="entry name" value="AcylCoA_DH/oxidase_NM_dom_sf"/>
</dbReference>
<dbReference type="RefSeq" id="WP_090506464.1">
    <property type="nucleotide sequence ID" value="NZ_FNWL01000001.1"/>
</dbReference>
<dbReference type="PANTHER" id="PTHR43884:SF12">
    <property type="entry name" value="ISOVALERYL-COA DEHYDROGENASE, MITOCHONDRIAL-RELATED"/>
    <property type="match status" value="1"/>
</dbReference>
<keyword evidence="5 6" id="KW-0560">Oxidoreductase</keyword>
<feature type="domain" description="Acyl-CoA oxidase/dehydrogenase middle" evidence="8">
    <location>
        <begin position="124"/>
        <end position="204"/>
    </location>
</feature>
<proteinExistence type="inferred from homology"/>
<dbReference type="FunFam" id="1.20.140.10:FF:000004">
    <property type="entry name" value="Acyl-CoA dehydrogenase FadE25"/>
    <property type="match status" value="1"/>
</dbReference>
<sequence>MISSFELTDAHEEHRETVRQFCEDEVEPHIEEYEESGTFPMDVVETVADAGFHGVQYGSEYDGLGLDYRSYAITIEELSRSWKLLAGTASVAGSLVGYPIHEFGEEWQREEWLTRICSGEWIPALSLTEPNAGSDAGSLETTATRDGDEYVLEGEKVWTTNGSIADFLVVGVQTDEGVSLIGVPEPAERDGLEFVRDIPCMEGETAVETEIRYDGVRVPVENVIGEPGRGLRYVLEGLDIGRIGTAAQGVGVAQGAFEESTAFADEREQFGQPIREFQGVSFKLADMAIEIEASRLLTLAAAAKRDRDERVTAEAAMAKTKATDVAMDVTTEAVQVHGSRGYSKDYSLERRMRVAKGMQIYEGTNEINRVVVANQLYE</sequence>
<comment type="similarity">
    <text evidence="2 6">Belongs to the acyl-CoA dehydrogenase family.</text>
</comment>
<keyword evidence="11" id="KW-1185">Reference proteome</keyword>
<dbReference type="InterPro" id="IPR013786">
    <property type="entry name" value="AcylCoA_DH/ox_N"/>
</dbReference>
<keyword evidence="3 6" id="KW-0285">Flavoprotein</keyword>
<keyword evidence="4 6" id="KW-0274">FAD</keyword>
<dbReference type="InterPro" id="IPR046373">
    <property type="entry name" value="Acyl-CoA_Oxase/DH_mid-dom_sf"/>
</dbReference>
<evidence type="ECO:0000313" key="11">
    <source>
        <dbReference type="Proteomes" id="UP000199112"/>
    </source>
</evidence>
<dbReference type="SUPFAM" id="SSF47203">
    <property type="entry name" value="Acyl-CoA dehydrogenase C-terminal domain-like"/>
    <property type="match status" value="1"/>
</dbReference>
<dbReference type="PANTHER" id="PTHR43884">
    <property type="entry name" value="ACYL-COA DEHYDROGENASE"/>
    <property type="match status" value="1"/>
</dbReference>
<dbReference type="AlphaFoldDB" id="A0A1H6FU99"/>
<name>A0A1H6FU99_9EURY</name>
<evidence type="ECO:0000313" key="10">
    <source>
        <dbReference type="EMBL" id="SEH13543.1"/>
    </source>
</evidence>
<dbReference type="GO" id="GO:0050660">
    <property type="term" value="F:flavin adenine dinucleotide binding"/>
    <property type="evidence" value="ECO:0007669"/>
    <property type="project" value="InterPro"/>
</dbReference>
<evidence type="ECO:0000259" key="8">
    <source>
        <dbReference type="Pfam" id="PF02770"/>
    </source>
</evidence>
<dbReference type="SUPFAM" id="SSF56645">
    <property type="entry name" value="Acyl-CoA dehydrogenase NM domain-like"/>
    <property type="match status" value="1"/>
</dbReference>
<dbReference type="Pfam" id="PF02770">
    <property type="entry name" value="Acyl-CoA_dh_M"/>
    <property type="match status" value="1"/>
</dbReference>
<dbReference type="InterPro" id="IPR036250">
    <property type="entry name" value="AcylCo_DH-like_C"/>
</dbReference>
<protein>
    <submittedName>
        <fullName evidence="10">Acyl-CoA dehydrogenase</fullName>
    </submittedName>
</protein>
<dbReference type="GO" id="GO:0003995">
    <property type="term" value="F:acyl-CoA dehydrogenase activity"/>
    <property type="evidence" value="ECO:0007669"/>
    <property type="project" value="TreeGrafter"/>
</dbReference>
<dbReference type="Pfam" id="PF00441">
    <property type="entry name" value="Acyl-CoA_dh_1"/>
    <property type="match status" value="1"/>
</dbReference>
<dbReference type="FunFam" id="1.10.540.10:FF:000002">
    <property type="entry name" value="Acyl-CoA dehydrogenase FadE19"/>
    <property type="match status" value="1"/>
</dbReference>
<accession>A0A1H6FU99</accession>
<feature type="domain" description="Acyl-CoA dehydrogenase/oxidase C-terminal" evidence="7">
    <location>
        <begin position="228"/>
        <end position="376"/>
    </location>
</feature>
<evidence type="ECO:0000259" key="9">
    <source>
        <dbReference type="Pfam" id="PF02771"/>
    </source>
</evidence>
<dbReference type="OrthoDB" id="275197at2157"/>
<dbReference type="InterPro" id="IPR009075">
    <property type="entry name" value="AcylCo_DH/oxidase_C"/>
</dbReference>
<gene>
    <name evidence="10" type="ORF">SAMN04487967_1439</name>
</gene>
<dbReference type="Proteomes" id="UP000199112">
    <property type="component" value="Unassembled WGS sequence"/>
</dbReference>
<evidence type="ECO:0000256" key="4">
    <source>
        <dbReference type="ARBA" id="ARBA00022827"/>
    </source>
</evidence>
<organism evidence="10 11">
    <name type="scientific">Natronorubrum sediminis</name>
    <dbReference type="NCBI Taxonomy" id="640943"/>
    <lineage>
        <taxon>Archaea</taxon>
        <taxon>Methanobacteriati</taxon>
        <taxon>Methanobacteriota</taxon>
        <taxon>Stenosarchaea group</taxon>
        <taxon>Halobacteria</taxon>
        <taxon>Halobacteriales</taxon>
        <taxon>Natrialbaceae</taxon>
        <taxon>Natronorubrum</taxon>
    </lineage>
</organism>
<evidence type="ECO:0000256" key="2">
    <source>
        <dbReference type="ARBA" id="ARBA00009347"/>
    </source>
</evidence>
<comment type="cofactor">
    <cofactor evidence="1 6">
        <name>FAD</name>
        <dbReference type="ChEBI" id="CHEBI:57692"/>
    </cofactor>
</comment>
<feature type="domain" description="Acyl-CoA dehydrogenase/oxidase N-terminal" evidence="9">
    <location>
        <begin position="8"/>
        <end position="120"/>
    </location>
</feature>
<evidence type="ECO:0000256" key="3">
    <source>
        <dbReference type="ARBA" id="ARBA00022630"/>
    </source>
</evidence>
<dbReference type="InterPro" id="IPR037069">
    <property type="entry name" value="AcylCoA_DH/ox_N_sf"/>
</dbReference>
<dbReference type="Gene3D" id="1.10.540.10">
    <property type="entry name" value="Acyl-CoA dehydrogenase/oxidase, N-terminal domain"/>
    <property type="match status" value="1"/>
</dbReference>
<evidence type="ECO:0000256" key="5">
    <source>
        <dbReference type="ARBA" id="ARBA00023002"/>
    </source>
</evidence>
<evidence type="ECO:0000259" key="7">
    <source>
        <dbReference type="Pfam" id="PF00441"/>
    </source>
</evidence>
<evidence type="ECO:0000256" key="1">
    <source>
        <dbReference type="ARBA" id="ARBA00001974"/>
    </source>
</evidence>
<dbReference type="EMBL" id="FNWL01000001">
    <property type="protein sequence ID" value="SEH13543.1"/>
    <property type="molecule type" value="Genomic_DNA"/>
</dbReference>
<dbReference type="Pfam" id="PF02771">
    <property type="entry name" value="Acyl-CoA_dh_N"/>
    <property type="match status" value="1"/>
</dbReference>